<gene>
    <name evidence="3" type="ORF">PV09_00928</name>
</gene>
<evidence type="ECO:0000256" key="1">
    <source>
        <dbReference type="SAM" id="MobiDB-lite"/>
    </source>
</evidence>
<accession>A0A0D2ARD3</accession>
<dbReference type="OrthoDB" id="3926760at2759"/>
<feature type="region of interest" description="Disordered" evidence="1">
    <location>
        <begin position="358"/>
        <end position="399"/>
    </location>
</feature>
<reference evidence="3 4" key="1">
    <citation type="submission" date="2015-01" db="EMBL/GenBank/DDBJ databases">
        <title>The Genome Sequence of Ochroconis gallopava CBS43764.</title>
        <authorList>
            <consortium name="The Broad Institute Genomics Platform"/>
            <person name="Cuomo C."/>
            <person name="de Hoog S."/>
            <person name="Gorbushina A."/>
            <person name="Stielow B."/>
            <person name="Teixiera M."/>
            <person name="Abouelleil A."/>
            <person name="Chapman S.B."/>
            <person name="Priest M."/>
            <person name="Young S.K."/>
            <person name="Wortman J."/>
            <person name="Nusbaum C."/>
            <person name="Birren B."/>
        </authorList>
    </citation>
    <scope>NUCLEOTIDE SEQUENCE [LARGE SCALE GENOMIC DNA]</scope>
    <source>
        <strain evidence="3 4">CBS 43764</strain>
    </source>
</reference>
<evidence type="ECO:0000313" key="3">
    <source>
        <dbReference type="EMBL" id="KIW09035.1"/>
    </source>
</evidence>
<keyword evidence="2" id="KW-0732">Signal</keyword>
<name>A0A0D2ARD3_9PEZI</name>
<dbReference type="InParanoid" id="A0A0D2ARD3"/>
<evidence type="ECO:0000313" key="4">
    <source>
        <dbReference type="Proteomes" id="UP000053259"/>
    </source>
</evidence>
<feature type="region of interest" description="Disordered" evidence="1">
    <location>
        <begin position="307"/>
        <end position="342"/>
    </location>
</feature>
<dbReference type="HOGENOM" id="CLU_038611_0_0_1"/>
<protein>
    <submittedName>
        <fullName evidence="3">Uncharacterized protein</fullName>
    </submittedName>
</protein>
<dbReference type="RefSeq" id="XP_016218904.1">
    <property type="nucleotide sequence ID" value="XM_016353751.1"/>
</dbReference>
<feature type="chain" id="PRO_5002238518" evidence="2">
    <location>
        <begin position="25"/>
        <end position="399"/>
    </location>
</feature>
<dbReference type="EMBL" id="KN847530">
    <property type="protein sequence ID" value="KIW09035.1"/>
    <property type="molecule type" value="Genomic_DNA"/>
</dbReference>
<dbReference type="GeneID" id="27308901"/>
<feature type="region of interest" description="Disordered" evidence="1">
    <location>
        <begin position="192"/>
        <end position="214"/>
    </location>
</feature>
<keyword evidence="4" id="KW-1185">Reference proteome</keyword>
<feature type="compositionally biased region" description="Low complexity" evidence="1">
    <location>
        <begin position="198"/>
        <end position="209"/>
    </location>
</feature>
<dbReference type="Proteomes" id="UP000053259">
    <property type="component" value="Unassembled WGS sequence"/>
</dbReference>
<organism evidence="3 4">
    <name type="scientific">Verruconis gallopava</name>
    <dbReference type="NCBI Taxonomy" id="253628"/>
    <lineage>
        <taxon>Eukaryota</taxon>
        <taxon>Fungi</taxon>
        <taxon>Dikarya</taxon>
        <taxon>Ascomycota</taxon>
        <taxon>Pezizomycotina</taxon>
        <taxon>Dothideomycetes</taxon>
        <taxon>Pleosporomycetidae</taxon>
        <taxon>Venturiales</taxon>
        <taxon>Sympoventuriaceae</taxon>
        <taxon>Verruconis</taxon>
    </lineage>
</organism>
<feature type="signal peptide" evidence="2">
    <location>
        <begin position="1"/>
        <end position="24"/>
    </location>
</feature>
<sequence>MAAPIAKGLLITASVLVAAGIAISQNEYIREWILNYRRKLAMALHSLGDEIHPPSYSQRDFEDDSEAAIELRRRRREEIVRRNRLEMIKQARDEGIAVDLDELVKLGEAEESRVLDPSPAITNSSTGFDALVGADGKLRQPEISKVTGVDISPSGLRQRTAGIRGADLDASTSNCSNNVFQVLLDRESIHNTAQDKISQPSQESKQSPSLVPISSAATESQYFSEEEMEAQIKEAIRRSLEEITPSECPAIQETDVIHSDPPVSVPVSTENSYYYAPPPNVHQPPASAQFMSSSAMEAMLDANLHNASANDDESCTPTGTLTPTEDGQSTAASLVGSQAEDVGRMSDFQSMIDENETDFRSETTSDAFSVVGASTPGSWTDVESEAGDEEGYHITHPPL</sequence>
<dbReference type="VEuPathDB" id="FungiDB:PV09_00928"/>
<dbReference type="AlphaFoldDB" id="A0A0D2ARD3"/>
<proteinExistence type="predicted"/>
<evidence type="ECO:0000256" key="2">
    <source>
        <dbReference type="SAM" id="SignalP"/>
    </source>
</evidence>
<feature type="compositionally biased region" description="Polar residues" evidence="1">
    <location>
        <begin position="307"/>
        <end position="336"/>
    </location>
</feature>